<keyword evidence="7 8" id="KW-0472">Membrane</keyword>
<reference evidence="10 11" key="1">
    <citation type="submission" date="2024-11" db="EMBL/GenBank/DDBJ databases">
        <title>A near-complete genome assembly of Cinchona calisaya.</title>
        <authorList>
            <person name="Lian D.C."/>
            <person name="Zhao X.W."/>
            <person name="Wei L."/>
        </authorList>
    </citation>
    <scope>NUCLEOTIDE SEQUENCE [LARGE SCALE GENOMIC DNA]</scope>
    <source>
        <tissue evidence="10">Nenye</tissue>
    </source>
</reference>
<name>A0ABD3AK57_9GENT</name>
<dbReference type="Proteomes" id="UP001630127">
    <property type="component" value="Unassembled WGS sequence"/>
</dbReference>
<keyword evidence="5" id="KW-0067">ATP-binding</keyword>
<feature type="domain" description="ABC transporter" evidence="9">
    <location>
        <begin position="9"/>
        <end position="224"/>
    </location>
</feature>
<comment type="subcellular location">
    <subcellularLocation>
        <location evidence="1">Membrane</location>
        <topology evidence="1">Multi-pass membrane protein</topology>
    </subcellularLocation>
</comment>
<evidence type="ECO:0000256" key="4">
    <source>
        <dbReference type="ARBA" id="ARBA00022741"/>
    </source>
</evidence>
<keyword evidence="6 8" id="KW-1133">Transmembrane helix</keyword>
<evidence type="ECO:0000256" key="2">
    <source>
        <dbReference type="ARBA" id="ARBA00022448"/>
    </source>
</evidence>
<evidence type="ECO:0000256" key="3">
    <source>
        <dbReference type="ARBA" id="ARBA00022692"/>
    </source>
</evidence>
<evidence type="ECO:0000259" key="9">
    <source>
        <dbReference type="PROSITE" id="PS50893"/>
    </source>
</evidence>
<protein>
    <recommendedName>
        <fullName evidence="9">ABC transporter domain-containing protein</fullName>
    </recommendedName>
</protein>
<dbReference type="InterPro" id="IPR003439">
    <property type="entry name" value="ABC_transporter-like_ATP-bd"/>
</dbReference>
<sequence length="750" mass="83081">MIHMLVKFLSTELVSNEFQLKWIREKISIVSQEHELLTASIKDNIAYAKERATTEEIRAATELANAAKFIDKLPKVHSSFTSCFSHFQDCFCLQTRMSMALLTIIDCRVHFHLDLTNTMVREHGTQHSGGQKQRVAIARAILKDPRILLLDEATSALDAESERIVQEALDRIMINRITVIVAHHLSTMRNADMIAVIHQRNMVEKDTSHLESIEPECPIYYGTHVELIKDPDGAYSQLVCLQEVNRDTEQNVDEKEKSDIFMEFGRQSSRRMSFQHSISRGSSLGNSSRRSTHISFGLPTGLTMSETTLDEPDVNPQEASDKPLKVPIHHLAYLNKPEIPVLIVGAIASIISGAILPAVGLLLSTTVHALVGDVLAQLVQESLSAIAGLVIAFTAKEKVMELYKKKCEGPMKTGMRQGLIGGIGFGLSFALLSVYMLPVFMLEPVLSRMVFFSLTMAATAISQSCSIAPDSNKAKRAMASIFAILDRKSKIDPSDEARVTLKSVKGEIELQHVSFKYPTRPDVQIFQDFCLTIRSGKTVALVGESGSGKSTMISLLQRFYDPDSGHITLDGIEIHEFQVKWLRRQMGLVSQELVLFNDTIRANIAYGKEGNAIEVEIIEASALANAHKFISGLQQRVAIARVVVKGPKVLLLDEATSALDAESERIVQDALDRVMENRTTVVVAHRLLTIKGANVITVVKNGVITEKGKHDTLINIKYGFYASLVAVHKNAPMSMLLLLCYLHSSELIKS</sequence>
<dbReference type="EMBL" id="JBJUIK010000004">
    <property type="protein sequence ID" value="KAL3531570.1"/>
    <property type="molecule type" value="Genomic_DNA"/>
</dbReference>
<evidence type="ECO:0000256" key="6">
    <source>
        <dbReference type="ARBA" id="ARBA00022989"/>
    </source>
</evidence>
<dbReference type="Gene3D" id="1.20.1560.10">
    <property type="entry name" value="ABC transporter type 1, transmembrane domain"/>
    <property type="match status" value="2"/>
</dbReference>
<dbReference type="GO" id="GO:0005524">
    <property type="term" value="F:ATP binding"/>
    <property type="evidence" value="ECO:0007669"/>
    <property type="project" value="UniProtKB-KW"/>
</dbReference>
<dbReference type="InterPro" id="IPR027417">
    <property type="entry name" value="P-loop_NTPase"/>
</dbReference>
<gene>
    <name evidence="10" type="ORF">ACH5RR_010892</name>
</gene>
<dbReference type="FunFam" id="3.40.50.300:FF:000836">
    <property type="entry name" value="ABC transporter B family member 25"/>
    <property type="match status" value="1"/>
</dbReference>
<feature type="domain" description="ABC transporter" evidence="9">
    <location>
        <begin position="508"/>
        <end position="726"/>
    </location>
</feature>
<evidence type="ECO:0000256" key="1">
    <source>
        <dbReference type="ARBA" id="ARBA00004141"/>
    </source>
</evidence>
<keyword evidence="2" id="KW-0813">Transport</keyword>
<dbReference type="InterPro" id="IPR036640">
    <property type="entry name" value="ABC1_TM_sf"/>
</dbReference>
<dbReference type="GO" id="GO:0005737">
    <property type="term" value="C:cytoplasm"/>
    <property type="evidence" value="ECO:0007669"/>
    <property type="project" value="UniProtKB-ARBA"/>
</dbReference>
<dbReference type="GO" id="GO:0016020">
    <property type="term" value="C:membrane"/>
    <property type="evidence" value="ECO:0007669"/>
    <property type="project" value="UniProtKB-SubCell"/>
</dbReference>
<dbReference type="Pfam" id="PF00005">
    <property type="entry name" value="ABC_tran"/>
    <property type="match status" value="2"/>
</dbReference>
<feature type="transmembrane region" description="Helical" evidence="8">
    <location>
        <begin position="416"/>
        <end position="437"/>
    </location>
</feature>
<dbReference type="SUPFAM" id="SSF52540">
    <property type="entry name" value="P-loop containing nucleoside triphosphate hydrolases"/>
    <property type="match status" value="3"/>
</dbReference>
<dbReference type="SUPFAM" id="SSF90123">
    <property type="entry name" value="ABC transporter transmembrane region"/>
    <property type="match status" value="1"/>
</dbReference>
<dbReference type="PANTHER" id="PTHR43394:SF18">
    <property type="entry name" value="ABC TRANSPORTER B FAMILY MEMBER 11-LIKE"/>
    <property type="match status" value="1"/>
</dbReference>
<dbReference type="SMART" id="SM00382">
    <property type="entry name" value="AAA"/>
    <property type="match status" value="2"/>
</dbReference>
<dbReference type="AlphaFoldDB" id="A0ABD3AK57"/>
<evidence type="ECO:0000256" key="5">
    <source>
        <dbReference type="ARBA" id="ARBA00022840"/>
    </source>
</evidence>
<keyword evidence="3 8" id="KW-0812">Transmembrane</keyword>
<dbReference type="InterPro" id="IPR039421">
    <property type="entry name" value="Type_1_exporter"/>
</dbReference>
<keyword evidence="11" id="KW-1185">Reference proteome</keyword>
<evidence type="ECO:0000313" key="10">
    <source>
        <dbReference type="EMBL" id="KAL3531570.1"/>
    </source>
</evidence>
<dbReference type="FunFam" id="1.20.1560.10:FF:000025">
    <property type="entry name" value="ABC transporter B family member 9"/>
    <property type="match status" value="1"/>
</dbReference>
<comment type="caution">
    <text evidence="10">The sequence shown here is derived from an EMBL/GenBank/DDBJ whole genome shotgun (WGS) entry which is preliminary data.</text>
</comment>
<keyword evidence="4" id="KW-0547">Nucleotide-binding</keyword>
<dbReference type="Gene3D" id="3.40.50.300">
    <property type="entry name" value="P-loop containing nucleotide triphosphate hydrolases"/>
    <property type="match status" value="3"/>
</dbReference>
<evidence type="ECO:0000256" key="8">
    <source>
        <dbReference type="SAM" id="Phobius"/>
    </source>
</evidence>
<dbReference type="InterPro" id="IPR003593">
    <property type="entry name" value="AAA+_ATPase"/>
</dbReference>
<accession>A0ABD3AK57</accession>
<organism evidence="10 11">
    <name type="scientific">Cinchona calisaya</name>
    <dbReference type="NCBI Taxonomy" id="153742"/>
    <lineage>
        <taxon>Eukaryota</taxon>
        <taxon>Viridiplantae</taxon>
        <taxon>Streptophyta</taxon>
        <taxon>Embryophyta</taxon>
        <taxon>Tracheophyta</taxon>
        <taxon>Spermatophyta</taxon>
        <taxon>Magnoliopsida</taxon>
        <taxon>eudicotyledons</taxon>
        <taxon>Gunneridae</taxon>
        <taxon>Pentapetalae</taxon>
        <taxon>asterids</taxon>
        <taxon>lamiids</taxon>
        <taxon>Gentianales</taxon>
        <taxon>Rubiaceae</taxon>
        <taxon>Cinchonoideae</taxon>
        <taxon>Cinchoneae</taxon>
        <taxon>Cinchona</taxon>
    </lineage>
</organism>
<dbReference type="PANTHER" id="PTHR43394">
    <property type="entry name" value="ATP-DEPENDENT PERMEASE MDL1, MITOCHONDRIAL"/>
    <property type="match status" value="1"/>
</dbReference>
<evidence type="ECO:0000256" key="7">
    <source>
        <dbReference type="ARBA" id="ARBA00023136"/>
    </source>
</evidence>
<evidence type="ECO:0000313" key="11">
    <source>
        <dbReference type="Proteomes" id="UP001630127"/>
    </source>
</evidence>
<proteinExistence type="predicted"/>
<dbReference type="PROSITE" id="PS50893">
    <property type="entry name" value="ABC_TRANSPORTER_2"/>
    <property type="match status" value="2"/>
</dbReference>
<feature type="transmembrane region" description="Helical" evidence="8">
    <location>
        <begin position="339"/>
        <end position="363"/>
    </location>
</feature>